<dbReference type="InterPro" id="IPR002110">
    <property type="entry name" value="Ankyrin_rpt"/>
</dbReference>
<dbReference type="SMART" id="SM00248">
    <property type="entry name" value="ANK"/>
    <property type="match status" value="4"/>
</dbReference>
<dbReference type="Pfam" id="PF13857">
    <property type="entry name" value="Ank_5"/>
    <property type="match status" value="1"/>
</dbReference>
<dbReference type="PROSITE" id="PS50088">
    <property type="entry name" value="ANK_REPEAT"/>
    <property type="match status" value="4"/>
</dbReference>
<feature type="repeat" description="ANK" evidence="3">
    <location>
        <begin position="9"/>
        <end position="41"/>
    </location>
</feature>
<gene>
    <name evidence="5" type="ORF">APLA_LOCUS17027</name>
</gene>
<accession>A0A8S1BNU4</accession>
<evidence type="ECO:0000313" key="6">
    <source>
        <dbReference type="Proteomes" id="UP000494256"/>
    </source>
</evidence>
<sequence>MISAEVGTVGRTSLHVTCEAGHSATAAVLIVKGASKEARDNSGRTPLHLAAVHRHTELVQVLLDAECQVDAVDNNGVTALQMACAQGCRGIVEHLLAFGANVHLQNNVGSSALHAACAADANDIVELLLAHGADPAMTDQWAQSPVSVAGGGATESPPEGFRRAARGSFSAILDLITATTNLDIHQEQHWHSSQNFRLHTFRPIHYPARLRRALTISPADTRLQLMKGLNTIAHGDGQRAHSSIGWHREASQRIQDLLYHPRAAPVTASCATAQHRRTHPRMPRRAPATAPTAPHAASLRLRTPLPRPETRPPCDLPPH</sequence>
<evidence type="ECO:0000256" key="2">
    <source>
        <dbReference type="ARBA" id="ARBA00023043"/>
    </source>
</evidence>
<dbReference type="OrthoDB" id="7486572at2759"/>
<dbReference type="AlphaFoldDB" id="A0A8S1BNU4"/>
<dbReference type="InterPro" id="IPR036770">
    <property type="entry name" value="Ankyrin_rpt-contain_sf"/>
</dbReference>
<dbReference type="Pfam" id="PF12796">
    <property type="entry name" value="Ank_2"/>
    <property type="match status" value="1"/>
</dbReference>
<keyword evidence="2 3" id="KW-0040">ANK repeat</keyword>
<feature type="compositionally biased region" description="Low complexity" evidence="4">
    <location>
        <begin position="285"/>
        <end position="304"/>
    </location>
</feature>
<feature type="compositionally biased region" description="Basic residues" evidence="4">
    <location>
        <begin position="274"/>
        <end position="284"/>
    </location>
</feature>
<feature type="repeat" description="ANK" evidence="3">
    <location>
        <begin position="75"/>
        <end position="107"/>
    </location>
</feature>
<dbReference type="PANTHER" id="PTHR24193:SF121">
    <property type="entry name" value="ADA2A-CONTAINING COMPLEX COMPONENT 3, ISOFORM D"/>
    <property type="match status" value="1"/>
</dbReference>
<dbReference type="SUPFAM" id="SSF48403">
    <property type="entry name" value="Ankyrin repeat"/>
    <property type="match status" value="1"/>
</dbReference>
<reference evidence="5 6" key="1">
    <citation type="submission" date="2020-04" db="EMBL/GenBank/DDBJ databases">
        <authorList>
            <person name="Wallbank WR R."/>
            <person name="Pardo Diaz C."/>
            <person name="Kozak K."/>
            <person name="Martin S."/>
            <person name="Jiggins C."/>
            <person name="Moest M."/>
            <person name="Warren A I."/>
            <person name="Byers J.R.P. K."/>
            <person name="Montejo-Kovacevich G."/>
            <person name="Yen C E."/>
        </authorList>
    </citation>
    <scope>NUCLEOTIDE SEQUENCE [LARGE SCALE GENOMIC DNA]</scope>
</reference>
<evidence type="ECO:0000256" key="4">
    <source>
        <dbReference type="SAM" id="MobiDB-lite"/>
    </source>
</evidence>
<dbReference type="InterPro" id="IPR050663">
    <property type="entry name" value="Ankyrin-SOCS_Box"/>
</dbReference>
<feature type="repeat" description="ANK" evidence="3">
    <location>
        <begin position="42"/>
        <end position="74"/>
    </location>
</feature>
<evidence type="ECO:0000313" key="5">
    <source>
        <dbReference type="EMBL" id="CAB3260532.1"/>
    </source>
</evidence>
<organism evidence="5 6">
    <name type="scientific">Arctia plantaginis</name>
    <name type="common">Wood tiger moth</name>
    <name type="synonym">Phalaena plantaginis</name>
    <dbReference type="NCBI Taxonomy" id="874455"/>
    <lineage>
        <taxon>Eukaryota</taxon>
        <taxon>Metazoa</taxon>
        <taxon>Ecdysozoa</taxon>
        <taxon>Arthropoda</taxon>
        <taxon>Hexapoda</taxon>
        <taxon>Insecta</taxon>
        <taxon>Pterygota</taxon>
        <taxon>Neoptera</taxon>
        <taxon>Endopterygota</taxon>
        <taxon>Lepidoptera</taxon>
        <taxon>Glossata</taxon>
        <taxon>Ditrysia</taxon>
        <taxon>Noctuoidea</taxon>
        <taxon>Erebidae</taxon>
        <taxon>Arctiinae</taxon>
        <taxon>Arctia</taxon>
    </lineage>
</organism>
<comment type="caution">
    <text evidence="5">The sequence shown here is derived from an EMBL/GenBank/DDBJ whole genome shotgun (WGS) entry which is preliminary data.</text>
</comment>
<dbReference type="PRINTS" id="PR01415">
    <property type="entry name" value="ANKYRIN"/>
</dbReference>
<dbReference type="GO" id="GO:0000976">
    <property type="term" value="F:transcription cis-regulatory region binding"/>
    <property type="evidence" value="ECO:0007669"/>
    <property type="project" value="TreeGrafter"/>
</dbReference>
<feature type="region of interest" description="Disordered" evidence="4">
    <location>
        <begin position="270"/>
        <end position="319"/>
    </location>
</feature>
<keyword evidence="1" id="KW-0677">Repeat</keyword>
<dbReference type="Gene3D" id="1.25.40.20">
    <property type="entry name" value="Ankyrin repeat-containing domain"/>
    <property type="match status" value="2"/>
</dbReference>
<dbReference type="PANTHER" id="PTHR24193">
    <property type="entry name" value="ANKYRIN REPEAT PROTEIN"/>
    <property type="match status" value="1"/>
</dbReference>
<protein>
    <recommendedName>
        <fullName evidence="7">Ankyrin repeat protein</fullName>
    </recommendedName>
</protein>
<feature type="compositionally biased region" description="Basic and acidic residues" evidence="4">
    <location>
        <begin position="308"/>
        <end position="319"/>
    </location>
</feature>
<evidence type="ECO:0000256" key="1">
    <source>
        <dbReference type="ARBA" id="ARBA00022737"/>
    </source>
</evidence>
<dbReference type="EMBL" id="CADEBD010000857">
    <property type="protein sequence ID" value="CAB3260532.1"/>
    <property type="molecule type" value="Genomic_DNA"/>
</dbReference>
<dbReference type="GO" id="GO:0045944">
    <property type="term" value="P:positive regulation of transcription by RNA polymerase II"/>
    <property type="evidence" value="ECO:0007669"/>
    <property type="project" value="TreeGrafter"/>
</dbReference>
<feature type="repeat" description="ANK" evidence="3">
    <location>
        <begin position="108"/>
        <end position="140"/>
    </location>
</feature>
<dbReference type="Proteomes" id="UP000494256">
    <property type="component" value="Unassembled WGS sequence"/>
</dbReference>
<name>A0A8S1BNU4_ARCPL</name>
<dbReference type="PROSITE" id="PS50297">
    <property type="entry name" value="ANK_REP_REGION"/>
    <property type="match status" value="4"/>
</dbReference>
<evidence type="ECO:0008006" key="7">
    <source>
        <dbReference type="Google" id="ProtNLM"/>
    </source>
</evidence>
<evidence type="ECO:0000256" key="3">
    <source>
        <dbReference type="PROSITE-ProRule" id="PRU00023"/>
    </source>
</evidence>
<dbReference type="GO" id="GO:0005634">
    <property type="term" value="C:nucleus"/>
    <property type="evidence" value="ECO:0007669"/>
    <property type="project" value="TreeGrafter"/>
</dbReference>
<proteinExistence type="predicted"/>